<organism evidence="2 3">
    <name type="scientific">Paeniglutamicibacter kerguelensis</name>
    <dbReference type="NCBI Taxonomy" id="254788"/>
    <lineage>
        <taxon>Bacteria</taxon>
        <taxon>Bacillati</taxon>
        <taxon>Actinomycetota</taxon>
        <taxon>Actinomycetes</taxon>
        <taxon>Micrococcales</taxon>
        <taxon>Micrococcaceae</taxon>
        <taxon>Paeniglutamicibacter</taxon>
    </lineage>
</organism>
<dbReference type="InterPro" id="IPR021401">
    <property type="entry name" value="DUF3040"/>
</dbReference>
<keyword evidence="1" id="KW-0812">Transmembrane</keyword>
<proteinExistence type="predicted"/>
<keyword evidence="3" id="KW-1185">Reference proteome</keyword>
<gene>
    <name evidence="2" type="ORF">JOF47_001793</name>
</gene>
<dbReference type="Pfam" id="PF11239">
    <property type="entry name" value="DUF3040"/>
    <property type="match status" value="1"/>
</dbReference>
<keyword evidence="1" id="KW-1133">Transmembrane helix</keyword>
<reference evidence="2 3" key="1">
    <citation type="submission" date="2021-03" db="EMBL/GenBank/DDBJ databases">
        <title>Sequencing the genomes of 1000 actinobacteria strains.</title>
        <authorList>
            <person name="Klenk H.-P."/>
        </authorList>
    </citation>
    <scope>NUCLEOTIDE SEQUENCE [LARGE SCALE GENOMIC DNA]</scope>
    <source>
        <strain evidence="2 3">DSM 15797</strain>
    </source>
</reference>
<evidence type="ECO:0000313" key="3">
    <source>
        <dbReference type="Proteomes" id="UP001296993"/>
    </source>
</evidence>
<name>A0ABS4XCT6_9MICC</name>
<feature type="transmembrane region" description="Helical" evidence="1">
    <location>
        <begin position="66"/>
        <end position="85"/>
    </location>
</feature>
<sequence>MTMPLSDHEQKILQSLEKDLSIQFPLLEKKMKRSDTRFRPSFIVGTGILCTVVGLAFVIIGLGIGSVLLSVIAFVVMGAGSYFASRSVALARLRRHLQHAQPPPA</sequence>
<dbReference type="Proteomes" id="UP001296993">
    <property type="component" value="Unassembled WGS sequence"/>
</dbReference>
<feature type="transmembrane region" description="Helical" evidence="1">
    <location>
        <begin position="40"/>
        <end position="60"/>
    </location>
</feature>
<keyword evidence="1" id="KW-0472">Membrane</keyword>
<dbReference type="RefSeq" id="WP_209997209.1">
    <property type="nucleotide sequence ID" value="NZ_BAAAJY010000002.1"/>
</dbReference>
<accession>A0ABS4XCT6</accession>
<dbReference type="EMBL" id="JAGIOF010000001">
    <property type="protein sequence ID" value="MBP2386282.1"/>
    <property type="molecule type" value="Genomic_DNA"/>
</dbReference>
<evidence type="ECO:0008006" key="4">
    <source>
        <dbReference type="Google" id="ProtNLM"/>
    </source>
</evidence>
<evidence type="ECO:0000313" key="2">
    <source>
        <dbReference type="EMBL" id="MBP2386282.1"/>
    </source>
</evidence>
<evidence type="ECO:0000256" key="1">
    <source>
        <dbReference type="SAM" id="Phobius"/>
    </source>
</evidence>
<comment type="caution">
    <text evidence="2">The sequence shown here is derived from an EMBL/GenBank/DDBJ whole genome shotgun (WGS) entry which is preliminary data.</text>
</comment>
<protein>
    <recommendedName>
        <fullName evidence="4">DUF3040 domain-containing protein</fullName>
    </recommendedName>
</protein>